<reference evidence="2" key="1">
    <citation type="journal article" date="2023" name="G3 (Bethesda)">
        <title>Whole genome assemblies of Zophobas morio and Tenebrio molitor.</title>
        <authorList>
            <person name="Kaur S."/>
            <person name="Stinson S.A."/>
            <person name="diCenzo G.C."/>
        </authorList>
    </citation>
    <scope>NUCLEOTIDE SEQUENCE</scope>
    <source>
        <strain evidence="2">QUZm001</strain>
    </source>
</reference>
<feature type="region of interest" description="Disordered" evidence="1">
    <location>
        <begin position="76"/>
        <end position="103"/>
    </location>
</feature>
<evidence type="ECO:0000313" key="3">
    <source>
        <dbReference type="Proteomes" id="UP001168821"/>
    </source>
</evidence>
<proteinExistence type="predicted"/>
<accession>A0AA38HLH9</accession>
<keyword evidence="3" id="KW-1185">Reference proteome</keyword>
<protein>
    <submittedName>
        <fullName evidence="2">Uncharacterized protein</fullName>
    </submittedName>
</protein>
<organism evidence="2 3">
    <name type="scientific">Zophobas morio</name>
    <dbReference type="NCBI Taxonomy" id="2755281"/>
    <lineage>
        <taxon>Eukaryota</taxon>
        <taxon>Metazoa</taxon>
        <taxon>Ecdysozoa</taxon>
        <taxon>Arthropoda</taxon>
        <taxon>Hexapoda</taxon>
        <taxon>Insecta</taxon>
        <taxon>Pterygota</taxon>
        <taxon>Neoptera</taxon>
        <taxon>Endopterygota</taxon>
        <taxon>Coleoptera</taxon>
        <taxon>Polyphaga</taxon>
        <taxon>Cucujiformia</taxon>
        <taxon>Tenebrionidae</taxon>
        <taxon>Zophobas</taxon>
    </lineage>
</organism>
<comment type="caution">
    <text evidence="2">The sequence shown here is derived from an EMBL/GenBank/DDBJ whole genome shotgun (WGS) entry which is preliminary data.</text>
</comment>
<gene>
    <name evidence="2" type="ORF">Zmor_003358</name>
</gene>
<evidence type="ECO:0000313" key="2">
    <source>
        <dbReference type="EMBL" id="KAJ3640038.1"/>
    </source>
</evidence>
<dbReference type="EMBL" id="JALNTZ010000010">
    <property type="protein sequence ID" value="KAJ3640038.1"/>
    <property type="molecule type" value="Genomic_DNA"/>
</dbReference>
<sequence length="103" mass="11518">MGDRQFAHSDLIRCLGERLASSGTLTRRGRASLSVVHSDWVRRVDQEIVCLYVCTKLLVHRRRGSAFVSQGCARPRSSITSRRRRSAGLEAHTGVGDPSLTYY</sequence>
<dbReference type="AlphaFoldDB" id="A0AA38HLH9"/>
<evidence type="ECO:0000256" key="1">
    <source>
        <dbReference type="SAM" id="MobiDB-lite"/>
    </source>
</evidence>
<name>A0AA38HLH9_9CUCU</name>
<dbReference type="Proteomes" id="UP001168821">
    <property type="component" value="Unassembled WGS sequence"/>
</dbReference>